<accession>A0A0B0NP04</accession>
<feature type="region of interest" description="Disordered" evidence="1">
    <location>
        <begin position="1"/>
        <end position="26"/>
    </location>
</feature>
<dbReference type="GO" id="GO:0016779">
    <property type="term" value="F:nucleotidyltransferase activity"/>
    <property type="evidence" value="ECO:0007669"/>
    <property type="project" value="UniProtKB-KW"/>
</dbReference>
<keyword evidence="2" id="KW-0808">Transferase</keyword>
<keyword evidence="2" id="KW-0548">Nucleotidyltransferase</keyword>
<keyword evidence="3" id="KW-1185">Reference proteome</keyword>
<dbReference type="EMBL" id="KN401415">
    <property type="protein sequence ID" value="KHG14367.1"/>
    <property type="molecule type" value="Genomic_DNA"/>
</dbReference>
<organism evidence="2 3">
    <name type="scientific">Gossypium arboreum</name>
    <name type="common">Tree cotton</name>
    <name type="synonym">Gossypium nanking</name>
    <dbReference type="NCBI Taxonomy" id="29729"/>
    <lineage>
        <taxon>Eukaryota</taxon>
        <taxon>Viridiplantae</taxon>
        <taxon>Streptophyta</taxon>
        <taxon>Embryophyta</taxon>
        <taxon>Tracheophyta</taxon>
        <taxon>Spermatophyta</taxon>
        <taxon>Magnoliopsida</taxon>
        <taxon>eudicotyledons</taxon>
        <taxon>Gunneridae</taxon>
        <taxon>Pentapetalae</taxon>
        <taxon>rosids</taxon>
        <taxon>malvids</taxon>
        <taxon>Malvales</taxon>
        <taxon>Malvaceae</taxon>
        <taxon>Malvoideae</taxon>
        <taxon>Gossypium</taxon>
    </lineage>
</organism>
<name>A0A0B0NP04_GOSAR</name>
<gene>
    <name evidence="2" type="ORF">F383_09203</name>
</gene>
<evidence type="ECO:0000313" key="2">
    <source>
        <dbReference type="EMBL" id="KHG14367.1"/>
    </source>
</evidence>
<evidence type="ECO:0000256" key="1">
    <source>
        <dbReference type="SAM" id="MobiDB-lite"/>
    </source>
</evidence>
<dbReference type="AlphaFoldDB" id="A0A0B0NP04"/>
<proteinExistence type="predicted"/>
<dbReference type="Proteomes" id="UP000032142">
    <property type="component" value="Unassembled WGS sequence"/>
</dbReference>
<sequence>MAVRARDTLLPGYESKQHDSMQPLSSESASIVEDWVTGIDAFLDDDTYPDWTTLETLSVNTMLLRPGDEVEELGAGFNDHEIFNRMKEGDNENAEDNVVS</sequence>
<reference evidence="3" key="1">
    <citation type="submission" date="2014-09" db="EMBL/GenBank/DDBJ databases">
        <authorList>
            <person name="Mudge J."/>
            <person name="Ramaraj T."/>
            <person name="Lindquist I.E."/>
            <person name="Bharti A.K."/>
            <person name="Sundararajan A."/>
            <person name="Cameron C.T."/>
            <person name="Woodward J.E."/>
            <person name="May G.D."/>
            <person name="Brubaker C."/>
            <person name="Broadhvest J."/>
            <person name="Wilkins T.A."/>
        </authorList>
    </citation>
    <scope>NUCLEOTIDE SEQUENCE</scope>
    <source>
        <strain evidence="3">cv. AKA8401</strain>
    </source>
</reference>
<protein>
    <submittedName>
        <fullName evidence="2">Putative nicotinate-nucleotide adenylyltransferase</fullName>
    </submittedName>
</protein>
<evidence type="ECO:0000313" key="3">
    <source>
        <dbReference type="Proteomes" id="UP000032142"/>
    </source>
</evidence>